<evidence type="ECO:0000256" key="1">
    <source>
        <dbReference type="SAM" id="Phobius"/>
    </source>
</evidence>
<name>A0A4Q5LDF4_9BACT</name>
<evidence type="ECO:0008006" key="4">
    <source>
        <dbReference type="Google" id="ProtNLM"/>
    </source>
</evidence>
<reference evidence="2 3" key="1">
    <citation type="submission" date="2019-02" db="EMBL/GenBank/DDBJ databases">
        <title>Bacterial novel species isolated from soil.</title>
        <authorList>
            <person name="Jung H.-Y."/>
        </authorList>
    </citation>
    <scope>NUCLEOTIDE SEQUENCE [LARGE SCALE GENOMIC DNA]</scope>
    <source>
        <strain evidence="2 3">1-3-3-3</strain>
    </source>
</reference>
<feature type="transmembrane region" description="Helical" evidence="1">
    <location>
        <begin position="9"/>
        <end position="30"/>
    </location>
</feature>
<protein>
    <recommendedName>
        <fullName evidence="4">PH domain-containing protein</fullName>
    </recommendedName>
</protein>
<sequence>MLFQTRFSILYLGFSVIGAAFPGAFAYLLARGEMVAAPGTHEVAALWVGWALLALFSAFSLTCIALALAVPRLILTQESLFIHRPFLFWKRRIPLPDITSITEGPYSITTSHRFTDYQVFNGKEATLHLSDGRKVRFNSFEIAQYYTFVAHLQNERRRFKWKLNVAQLQRLDRQWQGYGWLCLLTLLTGALVYSLFRS</sequence>
<keyword evidence="1" id="KW-0472">Membrane</keyword>
<comment type="caution">
    <text evidence="2">The sequence shown here is derived from an EMBL/GenBank/DDBJ whole genome shotgun (WGS) entry which is preliminary data.</text>
</comment>
<evidence type="ECO:0000313" key="2">
    <source>
        <dbReference type="EMBL" id="RYU81320.1"/>
    </source>
</evidence>
<feature type="transmembrane region" description="Helical" evidence="1">
    <location>
        <begin position="50"/>
        <end position="75"/>
    </location>
</feature>
<organism evidence="2 3">
    <name type="scientific">Hymenobacter persicinus</name>
    <dbReference type="NCBI Taxonomy" id="2025506"/>
    <lineage>
        <taxon>Bacteria</taxon>
        <taxon>Pseudomonadati</taxon>
        <taxon>Bacteroidota</taxon>
        <taxon>Cytophagia</taxon>
        <taxon>Cytophagales</taxon>
        <taxon>Hymenobacteraceae</taxon>
        <taxon>Hymenobacter</taxon>
    </lineage>
</organism>
<keyword evidence="1" id="KW-1133">Transmembrane helix</keyword>
<keyword evidence="1" id="KW-0812">Transmembrane</keyword>
<keyword evidence="3" id="KW-1185">Reference proteome</keyword>
<dbReference type="OrthoDB" id="1496266at2"/>
<gene>
    <name evidence="2" type="ORF">EWM57_07015</name>
</gene>
<dbReference type="RefSeq" id="WP_129920426.1">
    <property type="nucleotide sequence ID" value="NZ_SEWE01000010.1"/>
</dbReference>
<accession>A0A4Q5LDF4</accession>
<dbReference type="AlphaFoldDB" id="A0A4Q5LDF4"/>
<proteinExistence type="predicted"/>
<dbReference type="Proteomes" id="UP000294155">
    <property type="component" value="Unassembled WGS sequence"/>
</dbReference>
<feature type="transmembrane region" description="Helical" evidence="1">
    <location>
        <begin position="177"/>
        <end position="196"/>
    </location>
</feature>
<dbReference type="EMBL" id="SEWE01000010">
    <property type="protein sequence ID" value="RYU81320.1"/>
    <property type="molecule type" value="Genomic_DNA"/>
</dbReference>
<evidence type="ECO:0000313" key="3">
    <source>
        <dbReference type="Proteomes" id="UP000294155"/>
    </source>
</evidence>